<evidence type="ECO:0008006" key="4">
    <source>
        <dbReference type="Google" id="ProtNLM"/>
    </source>
</evidence>
<protein>
    <recommendedName>
        <fullName evidence="4">Outer membrane protein beta-barrel domain-containing protein</fullName>
    </recommendedName>
</protein>
<keyword evidence="1" id="KW-0732">Signal</keyword>
<dbReference type="EMBL" id="MEUJ01000002">
    <property type="protein sequence ID" value="OGC40980.1"/>
    <property type="molecule type" value="Genomic_DNA"/>
</dbReference>
<evidence type="ECO:0000256" key="1">
    <source>
        <dbReference type="SAM" id="SignalP"/>
    </source>
</evidence>
<proteinExistence type="predicted"/>
<dbReference type="AlphaFoldDB" id="A0A1F4U807"/>
<comment type="caution">
    <text evidence="2">The sequence shown here is derived from an EMBL/GenBank/DDBJ whole genome shotgun (WGS) entry which is preliminary data.</text>
</comment>
<dbReference type="Proteomes" id="UP000179242">
    <property type="component" value="Unassembled WGS sequence"/>
</dbReference>
<feature type="signal peptide" evidence="1">
    <location>
        <begin position="1"/>
        <end position="20"/>
    </location>
</feature>
<organism evidence="2 3">
    <name type="scientific">candidate division WOR-1 bacterium RIFOXYC2_FULL_46_14</name>
    <dbReference type="NCBI Taxonomy" id="1802587"/>
    <lineage>
        <taxon>Bacteria</taxon>
        <taxon>Bacillati</taxon>
        <taxon>Saganbacteria</taxon>
    </lineage>
</organism>
<accession>A0A1F4U807</accession>
<evidence type="ECO:0000313" key="3">
    <source>
        <dbReference type="Proteomes" id="UP000179242"/>
    </source>
</evidence>
<sequence>MKIISLLIVFFLLLSSSVWALQPAVIGGVRGGLAVGLMADENMNKNVGIRFGAEAATGSRPLILFFGGKFHLQNISGRYPMAFGLGLVGKFGNNNSDAGVSVSLIFDRPFDVEPLFFEAGVDVAGSGGIQLQAGYKF</sequence>
<evidence type="ECO:0000313" key="2">
    <source>
        <dbReference type="EMBL" id="OGC40980.1"/>
    </source>
</evidence>
<name>A0A1F4U807_UNCSA</name>
<gene>
    <name evidence="2" type="ORF">A2438_01695</name>
</gene>
<feature type="chain" id="PRO_5009514801" description="Outer membrane protein beta-barrel domain-containing protein" evidence="1">
    <location>
        <begin position="21"/>
        <end position="137"/>
    </location>
</feature>
<reference evidence="2 3" key="1">
    <citation type="journal article" date="2016" name="Nat. Commun.">
        <title>Thousands of microbial genomes shed light on interconnected biogeochemical processes in an aquifer system.</title>
        <authorList>
            <person name="Anantharaman K."/>
            <person name="Brown C.T."/>
            <person name="Hug L.A."/>
            <person name="Sharon I."/>
            <person name="Castelle C.J."/>
            <person name="Probst A.J."/>
            <person name="Thomas B.C."/>
            <person name="Singh A."/>
            <person name="Wilkins M.J."/>
            <person name="Karaoz U."/>
            <person name="Brodie E.L."/>
            <person name="Williams K.H."/>
            <person name="Hubbard S.S."/>
            <person name="Banfield J.F."/>
        </authorList>
    </citation>
    <scope>NUCLEOTIDE SEQUENCE [LARGE SCALE GENOMIC DNA]</scope>
</reference>